<keyword evidence="2" id="KW-1185">Reference proteome</keyword>
<sequence>METTSISELISWHRQTDDLIRQGSCTNPAFIKPYHLAVLAAKMNAATDRTVHMPKGDLEHYAARMHLWQVLGQEPPVLMNEYRETGRFQPLTSIQSDDDVSQIADQIIELFQPICTDDVTKYSIYSLVVEILGNCVAHAGGMESEPYGFVCGQVWKRARRAQIAVIDSGIGIRQTLECCGQYGDRLATENACTLATEYSVTSKAGNGHSGYGLTLARDLMMQNGGALHILSVDEWFSSSGVGGLHAGTIADLNLYGTLIVLEWDTSRPLNSGAVYARWPNEQKEDEDDDFNWDF</sequence>
<dbReference type="AlphaFoldDB" id="A0A1C2I7W2"/>
<dbReference type="GeneID" id="60695971"/>
<dbReference type="Gene3D" id="3.30.565.10">
    <property type="entry name" value="Histidine kinase-like ATPase, C-terminal domain"/>
    <property type="match status" value="1"/>
</dbReference>
<proteinExistence type="predicted"/>
<dbReference type="Proteomes" id="UP000095008">
    <property type="component" value="Unassembled WGS sequence"/>
</dbReference>
<dbReference type="EMBL" id="LWRY01000118">
    <property type="protein sequence ID" value="OCX72081.1"/>
    <property type="molecule type" value="Genomic_DNA"/>
</dbReference>
<name>A0A1C2I7W2_ACITH</name>
<accession>A0A1C2I7W2</accession>
<dbReference type="SUPFAM" id="SSF55874">
    <property type="entry name" value="ATPase domain of HSP90 chaperone/DNA topoisomerase II/histidine kinase"/>
    <property type="match status" value="1"/>
</dbReference>
<dbReference type="InterPro" id="IPR036890">
    <property type="entry name" value="HATPase_C_sf"/>
</dbReference>
<dbReference type="OrthoDB" id="7060558at2"/>
<evidence type="ECO:0000313" key="2">
    <source>
        <dbReference type="Proteomes" id="UP000095008"/>
    </source>
</evidence>
<evidence type="ECO:0000313" key="1">
    <source>
        <dbReference type="EMBL" id="OCX72081.1"/>
    </source>
</evidence>
<evidence type="ECO:0008006" key="3">
    <source>
        <dbReference type="Google" id="ProtNLM"/>
    </source>
</evidence>
<reference evidence="1" key="1">
    <citation type="journal article" date="2016" name="Int. J. Mol. Sci.">
        <title>Comparative genomics of the extreme acidophile Acidithiobacillus thiooxidans reveals intraspecific divergence and niche adaptation.</title>
        <authorList>
            <person name="Zhang X."/>
            <person name="Feng X."/>
            <person name="Tao J."/>
            <person name="Ma L."/>
            <person name="Xiao Y."/>
            <person name="Liang Y."/>
            <person name="Liu X."/>
            <person name="Yin H."/>
        </authorList>
    </citation>
    <scope>NUCLEOTIDE SEQUENCE [LARGE SCALE GENOMIC DNA]</scope>
    <source>
        <strain evidence="1">DXS-W</strain>
    </source>
</reference>
<gene>
    <name evidence="1" type="ORF">A6M23_10520</name>
</gene>
<protein>
    <recommendedName>
        <fullName evidence="3">Histidine kinase/HSP90-like ATPase domain-containing protein</fullName>
    </recommendedName>
</protein>
<dbReference type="RefSeq" id="WP_031574404.1">
    <property type="nucleotide sequence ID" value="NZ_JAWXYA010000001.1"/>
</dbReference>
<comment type="caution">
    <text evidence="1">The sequence shown here is derived from an EMBL/GenBank/DDBJ whole genome shotgun (WGS) entry which is preliminary data.</text>
</comment>
<organism evidence="1 2">
    <name type="scientific">Acidithiobacillus thiooxidans</name>
    <name type="common">Thiobacillus thiooxidans</name>
    <dbReference type="NCBI Taxonomy" id="930"/>
    <lineage>
        <taxon>Bacteria</taxon>
        <taxon>Pseudomonadati</taxon>
        <taxon>Pseudomonadota</taxon>
        <taxon>Acidithiobacillia</taxon>
        <taxon>Acidithiobacillales</taxon>
        <taxon>Acidithiobacillaceae</taxon>
        <taxon>Acidithiobacillus</taxon>
    </lineage>
</organism>